<dbReference type="NCBIfam" id="TIGR00057">
    <property type="entry name" value="L-threonylcarbamoyladenylate synthase"/>
    <property type="match status" value="1"/>
</dbReference>
<evidence type="ECO:0000256" key="7">
    <source>
        <dbReference type="ARBA" id="ARBA00022694"/>
    </source>
</evidence>
<dbReference type="InterPro" id="IPR006070">
    <property type="entry name" value="Sua5-like_dom"/>
</dbReference>
<dbReference type="InterPro" id="IPR010923">
    <property type="entry name" value="T(6)A37_SUA5"/>
</dbReference>
<evidence type="ECO:0000256" key="10">
    <source>
        <dbReference type="ARBA" id="ARBA00022840"/>
    </source>
</evidence>
<feature type="binding site" evidence="15">
    <location>
        <position position="152"/>
    </location>
    <ligand>
        <name>ATP</name>
        <dbReference type="ChEBI" id="CHEBI:30616"/>
    </ligand>
</feature>
<comment type="subcellular location">
    <subcellularLocation>
        <location evidence="1 14">Cytoplasm</location>
    </subcellularLocation>
</comment>
<dbReference type="GO" id="GO:0006450">
    <property type="term" value="P:regulation of translational fidelity"/>
    <property type="evidence" value="ECO:0007669"/>
    <property type="project" value="TreeGrafter"/>
</dbReference>
<keyword evidence="19" id="KW-1185">Reference proteome</keyword>
<dbReference type="InterPro" id="IPR038385">
    <property type="entry name" value="Sua5/YwlC_C"/>
</dbReference>
<dbReference type="GO" id="GO:0002949">
    <property type="term" value="P:tRNA threonylcarbamoyladenosine modification"/>
    <property type="evidence" value="ECO:0007669"/>
    <property type="project" value="UniProtKB-ARBA"/>
</dbReference>
<keyword evidence="6 14" id="KW-0808">Transferase</keyword>
<evidence type="ECO:0000256" key="13">
    <source>
        <dbReference type="ARBA" id="ARBA00056339"/>
    </source>
</evidence>
<reference evidence="18 19" key="1">
    <citation type="journal article" date="2018" name="Sci. Rep.">
        <title>Genome sequence of the cauliflower mushroom Sparassis crispa (Hanabiratake) and its association with beneficial usage.</title>
        <authorList>
            <person name="Kiyama R."/>
            <person name="Furutani Y."/>
            <person name="Kawaguchi K."/>
            <person name="Nakanishi T."/>
        </authorList>
    </citation>
    <scope>NUCLEOTIDE SEQUENCE [LARGE SCALE GENOMIC DNA]</scope>
</reference>
<feature type="binding site" evidence="15">
    <location>
        <position position="216"/>
    </location>
    <ligand>
        <name>L-threonine</name>
        <dbReference type="ChEBI" id="CHEBI:57926"/>
    </ligand>
</feature>
<evidence type="ECO:0000256" key="3">
    <source>
        <dbReference type="ARBA" id="ARBA00012584"/>
    </source>
</evidence>
<comment type="caution">
    <text evidence="18">The sequence shown here is derived from an EMBL/GenBank/DDBJ whole genome shotgun (WGS) entry which is preliminary data.</text>
</comment>
<dbReference type="InterPro" id="IPR017945">
    <property type="entry name" value="DHBP_synth_RibB-like_a/b_dom"/>
</dbReference>
<accession>A0A401GB99</accession>
<evidence type="ECO:0000313" key="19">
    <source>
        <dbReference type="Proteomes" id="UP000287166"/>
    </source>
</evidence>
<evidence type="ECO:0000256" key="11">
    <source>
        <dbReference type="ARBA" id="ARBA00029774"/>
    </source>
</evidence>
<evidence type="ECO:0000256" key="9">
    <source>
        <dbReference type="ARBA" id="ARBA00022741"/>
    </source>
</evidence>
<dbReference type="Proteomes" id="UP000287166">
    <property type="component" value="Unassembled WGS sequence"/>
</dbReference>
<dbReference type="GO" id="GO:0000049">
    <property type="term" value="F:tRNA binding"/>
    <property type="evidence" value="ECO:0007669"/>
    <property type="project" value="TreeGrafter"/>
</dbReference>
<evidence type="ECO:0000256" key="5">
    <source>
        <dbReference type="ARBA" id="ARBA00022490"/>
    </source>
</evidence>
<feature type="signal peptide" evidence="16">
    <location>
        <begin position="1"/>
        <end position="15"/>
    </location>
</feature>
<evidence type="ECO:0000256" key="16">
    <source>
        <dbReference type="SAM" id="SignalP"/>
    </source>
</evidence>
<dbReference type="GO" id="GO:0061710">
    <property type="term" value="F:L-threonylcarbamoyladenylate synthase"/>
    <property type="evidence" value="ECO:0007669"/>
    <property type="project" value="UniProtKB-EC"/>
</dbReference>
<feature type="binding site" evidence="15">
    <location>
        <position position="89"/>
    </location>
    <ligand>
        <name>ATP</name>
        <dbReference type="ChEBI" id="CHEBI:30616"/>
    </ligand>
</feature>
<feature type="binding site" evidence="15">
    <location>
        <position position="186"/>
    </location>
    <ligand>
        <name>ATP</name>
        <dbReference type="ChEBI" id="CHEBI:30616"/>
    </ligand>
</feature>
<dbReference type="PIRSF" id="PIRSF004930">
    <property type="entry name" value="Tln_factor_SUA5"/>
    <property type="match status" value="1"/>
</dbReference>
<evidence type="ECO:0000259" key="17">
    <source>
        <dbReference type="PROSITE" id="PS51163"/>
    </source>
</evidence>
<dbReference type="PANTHER" id="PTHR17490">
    <property type="entry name" value="SUA5"/>
    <property type="match status" value="1"/>
</dbReference>
<dbReference type="OrthoDB" id="412787at2759"/>
<comment type="function">
    <text evidence="13">Required for the formation of a threonylcarbamoyl group on adenosine at position 37 (t(6)A37) in tRNAs that read codons beginning with adenine. Likely catalyzes the conversion of L-threonine, HCO(3)(-)/CO(2) and ATP to give threonylcarbamoyl-AMP (TC-AMP) as the acyladenylate intermediate, with the release of diphosphate. Required for normal translation, by ensuring translation fidelity at the level of codon recognition, appropriate translation initiation selection and maintenance of reading frame. Also involved in telomere replication. Binds to single-stranded telomeric (ssTG) DNA and positively regulates telomere length.</text>
</comment>
<dbReference type="GO" id="GO:0005737">
    <property type="term" value="C:cytoplasm"/>
    <property type="evidence" value="ECO:0007669"/>
    <property type="project" value="UniProtKB-SubCell"/>
</dbReference>
<feature type="binding site" evidence="15">
    <location>
        <position position="178"/>
    </location>
    <ligand>
        <name>ATP</name>
        <dbReference type="ChEBI" id="CHEBI:30616"/>
    </ligand>
</feature>
<gene>
    <name evidence="18" type="ORF">SCP_0206190</name>
</gene>
<dbReference type="STRING" id="139825.A0A401GB99"/>
<dbReference type="InterPro" id="IPR050156">
    <property type="entry name" value="TC-AMP_synthase_SUA5"/>
</dbReference>
<feature type="binding site" evidence="15">
    <location>
        <position position="156"/>
    </location>
    <ligand>
        <name>L-threonine</name>
        <dbReference type="ChEBI" id="CHEBI:57926"/>
    </ligand>
</feature>
<dbReference type="SUPFAM" id="SSF55821">
    <property type="entry name" value="YrdC/RibB"/>
    <property type="match status" value="1"/>
</dbReference>
<feature type="binding site" evidence="15">
    <location>
        <position position="98"/>
    </location>
    <ligand>
        <name>L-threonine</name>
        <dbReference type="ChEBI" id="CHEBI:57926"/>
    </ligand>
</feature>
<dbReference type="InParanoid" id="A0A401GB99"/>
<evidence type="ECO:0000256" key="15">
    <source>
        <dbReference type="PIRSR" id="PIRSR004930-1"/>
    </source>
</evidence>
<keyword evidence="5 14" id="KW-0963">Cytoplasm</keyword>
<keyword evidence="7 14" id="KW-0819">tRNA processing</keyword>
<sequence length="421" mass="45551">MKTLLLSLLRRSTMAFATQVLRCDPSSISFSASDVPDITCQETLQALQRASQNLHDLQTVAFPTETVYGLGALALNPIAASRIFSTKGRPPDNPLIVHVSSLAMLHSLLPQNYVVPRICNILIKHFWPGPLTLLFPSNPSVIPPVITANQPTVAVRMPSHPVARALISITGAPIAAPSANSSGKPSPTRAEHVLRDLGRKVSLILDGGPCEVGLESTVVDALRDDGNIRVLRPGGVTVEDLERVVRQEMADHASVPKVLVHRRDFQDAEVEQAPTTPGMKYRHYSPTVPVILLRTSSSPPSGEKPLRFASFLDTLKSRTPDGQHVLKAGLLAPSDSPLFTGITAFDGIEWHPFPLGPLHDPAVSAQRLFDGLLTLDNAGVDIILIEELKEEREGLAVMNRVKKAAGEVVRIDLGQLLNPTR</sequence>
<feature type="binding site" evidence="15">
    <location>
        <position position="176"/>
    </location>
    <ligand>
        <name>L-threonine</name>
        <dbReference type="ChEBI" id="CHEBI:57926"/>
    </ligand>
</feature>
<feature type="binding site" evidence="15">
    <location>
        <position position="232"/>
    </location>
    <ligand>
        <name>ATP</name>
        <dbReference type="ChEBI" id="CHEBI:30616"/>
    </ligand>
</feature>
<evidence type="ECO:0000256" key="14">
    <source>
        <dbReference type="PIRNR" id="PIRNR004930"/>
    </source>
</evidence>
<evidence type="ECO:0000256" key="2">
    <source>
        <dbReference type="ARBA" id="ARBA00007663"/>
    </source>
</evidence>
<feature type="chain" id="PRO_5019361623" description="Threonylcarbamoyl-AMP synthase" evidence="16">
    <location>
        <begin position="16"/>
        <end position="421"/>
    </location>
</feature>
<dbReference type="Gene3D" id="3.40.50.11030">
    <property type="entry name" value="Threonylcarbamoyl-AMP synthase, C-terminal domain"/>
    <property type="match status" value="1"/>
</dbReference>
<organism evidence="18 19">
    <name type="scientific">Sparassis crispa</name>
    <dbReference type="NCBI Taxonomy" id="139825"/>
    <lineage>
        <taxon>Eukaryota</taxon>
        <taxon>Fungi</taxon>
        <taxon>Dikarya</taxon>
        <taxon>Basidiomycota</taxon>
        <taxon>Agaricomycotina</taxon>
        <taxon>Agaricomycetes</taxon>
        <taxon>Polyporales</taxon>
        <taxon>Sparassidaceae</taxon>
        <taxon>Sparassis</taxon>
    </lineage>
</organism>
<dbReference type="Pfam" id="PF03481">
    <property type="entry name" value="Sua5_C"/>
    <property type="match status" value="1"/>
</dbReference>
<keyword evidence="9 14" id="KW-0547">Nucleotide-binding</keyword>
<dbReference type="EMBL" id="BFAD01000002">
    <property type="protein sequence ID" value="GBE79421.1"/>
    <property type="molecule type" value="Genomic_DNA"/>
</dbReference>
<feature type="binding site" evidence="15">
    <location>
        <position position="66"/>
    </location>
    <ligand>
        <name>L-threonine</name>
        <dbReference type="ChEBI" id="CHEBI:57926"/>
    </ligand>
</feature>
<evidence type="ECO:0000256" key="6">
    <source>
        <dbReference type="ARBA" id="ARBA00022679"/>
    </source>
</evidence>
<proteinExistence type="inferred from homology"/>
<comment type="similarity">
    <text evidence="2 14">Belongs to the SUA5 family.</text>
</comment>
<dbReference type="GeneID" id="38776338"/>
<dbReference type="Pfam" id="PF01300">
    <property type="entry name" value="Sua5_yciO_yrdC"/>
    <property type="match status" value="1"/>
</dbReference>
<keyword evidence="16" id="KW-0732">Signal</keyword>
<dbReference type="GO" id="GO:0003725">
    <property type="term" value="F:double-stranded RNA binding"/>
    <property type="evidence" value="ECO:0007669"/>
    <property type="project" value="UniProtKB-UniRule"/>
</dbReference>
<evidence type="ECO:0000256" key="12">
    <source>
        <dbReference type="ARBA" id="ARBA00048366"/>
    </source>
</evidence>
<feature type="domain" description="YrdC-like" evidence="17">
    <location>
        <begin position="44"/>
        <end position="236"/>
    </location>
</feature>
<dbReference type="FunFam" id="3.90.870.10:FF:000008">
    <property type="entry name" value="Threonylcarbamoyl-AMP synthase"/>
    <property type="match status" value="1"/>
</dbReference>
<feature type="binding site" evidence="15">
    <location>
        <position position="93"/>
    </location>
    <ligand>
        <name>ATP</name>
        <dbReference type="ChEBI" id="CHEBI:30616"/>
    </ligand>
</feature>
<dbReference type="RefSeq" id="XP_027610334.1">
    <property type="nucleotide sequence ID" value="XM_027754533.1"/>
</dbReference>
<protein>
    <recommendedName>
        <fullName evidence="4 14">Threonylcarbamoyl-AMP synthase</fullName>
        <shortName evidence="14">TC-AMP synthase</shortName>
        <ecNumber evidence="3 14">2.7.7.87</ecNumber>
    </recommendedName>
    <alternativeName>
        <fullName evidence="11 14">L-threonylcarbamoyladenylate synthase</fullName>
    </alternativeName>
</protein>
<feature type="binding site" evidence="15">
    <location>
        <position position="284"/>
    </location>
    <ligand>
        <name>ATP</name>
        <dbReference type="ChEBI" id="CHEBI:30616"/>
    </ligand>
</feature>
<evidence type="ECO:0000313" key="18">
    <source>
        <dbReference type="EMBL" id="GBE79421.1"/>
    </source>
</evidence>
<dbReference type="AlphaFoldDB" id="A0A401GB99"/>
<dbReference type="FunCoup" id="A0A401GB99">
    <property type="interactions" value="240"/>
</dbReference>
<dbReference type="Gene3D" id="3.90.870.10">
    <property type="entry name" value="DHBP synthase"/>
    <property type="match status" value="1"/>
</dbReference>
<name>A0A401GB99_9APHY</name>
<dbReference type="EC" id="2.7.7.87" evidence="3 14"/>
<keyword evidence="10 14" id="KW-0067">ATP-binding</keyword>
<dbReference type="InterPro" id="IPR005145">
    <property type="entry name" value="Sua5_C"/>
</dbReference>
<evidence type="ECO:0000256" key="1">
    <source>
        <dbReference type="ARBA" id="ARBA00004496"/>
    </source>
</evidence>
<keyword evidence="8 14" id="KW-0548">Nucleotidyltransferase</keyword>
<evidence type="ECO:0000256" key="4">
    <source>
        <dbReference type="ARBA" id="ARBA00015492"/>
    </source>
</evidence>
<dbReference type="PROSITE" id="PS51163">
    <property type="entry name" value="YRDC"/>
    <property type="match status" value="1"/>
</dbReference>
<evidence type="ECO:0000256" key="8">
    <source>
        <dbReference type="ARBA" id="ARBA00022695"/>
    </source>
</evidence>
<dbReference type="GO" id="GO:0005524">
    <property type="term" value="F:ATP binding"/>
    <property type="evidence" value="ECO:0007669"/>
    <property type="project" value="UniProtKB-UniRule"/>
</dbReference>
<dbReference type="PANTHER" id="PTHR17490:SF16">
    <property type="entry name" value="THREONYLCARBAMOYL-AMP SYNTHASE"/>
    <property type="match status" value="1"/>
</dbReference>
<comment type="catalytic activity">
    <reaction evidence="12 14">
        <text>L-threonine + hydrogencarbonate + ATP = L-threonylcarbamoyladenylate + diphosphate + H2O</text>
        <dbReference type="Rhea" id="RHEA:36407"/>
        <dbReference type="ChEBI" id="CHEBI:15377"/>
        <dbReference type="ChEBI" id="CHEBI:17544"/>
        <dbReference type="ChEBI" id="CHEBI:30616"/>
        <dbReference type="ChEBI" id="CHEBI:33019"/>
        <dbReference type="ChEBI" id="CHEBI:57926"/>
        <dbReference type="ChEBI" id="CHEBI:73682"/>
        <dbReference type="EC" id="2.7.7.87"/>
    </reaction>
</comment>